<keyword evidence="4 6" id="KW-1133">Transmembrane helix</keyword>
<organism evidence="7 8">
    <name type="scientific">Crenobacter cavernae</name>
    <dbReference type="NCBI Taxonomy" id="2290923"/>
    <lineage>
        <taxon>Bacteria</taxon>
        <taxon>Pseudomonadati</taxon>
        <taxon>Pseudomonadota</taxon>
        <taxon>Betaproteobacteria</taxon>
        <taxon>Neisseriales</taxon>
        <taxon>Neisseriaceae</taxon>
        <taxon>Crenobacter</taxon>
    </lineage>
</organism>
<name>A0ABY0FGW5_9NEIS</name>
<evidence type="ECO:0000256" key="5">
    <source>
        <dbReference type="ARBA" id="ARBA00023136"/>
    </source>
</evidence>
<dbReference type="PANTHER" id="PTHR37481">
    <property type="entry name" value="LIPOPOLYSACCHARIDE EXPORT SYSTEM PROTEIN LPTC"/>
    <property type="match status" value="1"/>
</dbReference>
<keyword evidence="5 6" id="KW-0472">Membrane</keyword>
<dbReference type="Pfam" id="PF06835">
    <property type="entry name" value="LptC"/>
    <property type="match status" value="1"/>
</dbReference>
<protein>
    <submittedName>
        <fullName evidence="7">LPS export ABC transporter periplasmic protein LptC</fullName>
    </submittedName>
</protein>
<reference evidence="7 8" key="1">
    <citation type="submission" date="2018-10" db="EMBL/GenBank/DDBJ databases">
        <title>Draft genome of Fastidiocella sp. strain 375T, a bacterium isolated from a karstic cave dripping water.</title>
        <authorList>
            <person name="Coelho C."/>
            <person name="Verissimo A."/>
            <person name="Tiago I."/>
        </authorList>
    </citation>
    <scope>NUCLEOTIDE SEQUENCE [LARGE SCALE GENOMIC DNA]</scope>
    <source>
        <strain evidence="7 8">CAVE-375</strain>
    </source>
</reference>
<evidence type="ECO:0000313" key="8">
    <source>
        <dbReference type="Proteomes" id="UP000290682"/>
    </source>
</evidence>
<keyword evidence="2" id="KW-0997">Cell inner membrane</keyword>
<gene>
    <name evidence="7" type="primary">lptC</name>
    <name evidence="7" type="ORF">EBB06_02155</name>
</gene>
<comment type="caution">
    <text evidence="7">The sequence shown here is derived from an EMBL/GenBank/DDBJ whole genome shotgun (WGS) entry which is preliminary data.</text>
</comment>
<evidence type="ECO:0000256" key="1">
    <source>
        <dbReference type="ARBA" id="ARBA00022475"/>
    </source>
</evidence>
<keyword evidence="1" id="KW-1003">Cell membrane</keyword>
<proteinExistence type="predicted"/>
<dbReference type="InterPro" id="IPR052363">
    <property type="entry name" value="LPS_export_LptC"/>
</dbReference>
<evidence type="ECO:0000256" key="4">
    <source>
        <dbReference type="ARBA" id="ARBA00022989"/>
    </source>
</evidence>
<evidence type="ECO:0000256" key="3">
    <source>
        <dbReference type="ARBA" id="ARBA00022692"/>
    </source>
</evidence>
<feature type="transmembrane region" description="Helical" evidence="6">
    <location>
        <begin position="7"/>
        <end position="23"/>
    </location>
</feature>
<dbReference type="RefSeq" id="WP_129211076.1">
    <property type="nucleotide sequence ID" value="NZ_REGR01000001.1"/>
</dbReference>
<keyword evidence="8" id="KW-1185">Reference proteome</keyword>
<evidence type="ECO:0000256" key="2">
    <source>
        <dbReference type="ARBA" id="ARBA00022519"/>
    </source>
</evidence>
<accession>A0ABY0FGW5</accession>
<dbReference type="InterPro" id="IPR026265">
    <property type="entry name" value="LptC"/>
</dbReference>
<dbReference type="NCBIfam" id="TIGR04409">
    <property type="entry name" value="LptC_YrbK"/>
    <property type="match status" value="1"/>
</dbReference>
<dbReference type="EMBL" id="REGR01000001">
    <property type="protein sequence ID" value="RXZ45635.1"/>
    <property type="molecule type" value="Genomic_DNA"/>
</dbReference>
<dbReference type="InterPro" id="IPR010664">
    <property type="entry name" value="LipoPS_assembly_LptC-rel"/>
</dbReference>
<dbReference type="Gene3D" id="2.60.450.10">
    <property type="entry name" value="Lipopolysaccharide (LPS) transport protein A like domain"/>
    <property type="match status" value="1"/>
</dbReference>
<dbReference type="PANTHER" id="PTHR37481:SF1">
    <property type="entry name" value="LIPOPOLYSACCHARIDE EXPORT SYSTEM PROTEIN LPTC"/>
    <property type="match status" value="1"/>
</dbReference>
<dbReference type="Proteomes" id="UP000290682">
    <property type="component" value="Unassembled WGS sequence"/>
</dbReference>
<evidence type="ECO:0000313" key="7">
    <source>
        <dbReference type="EMBL" id="RXZ45635.1"/>
    </source>
</evidence>
<keyword evidence="3 6" id="KW-0812">Transmembrane</keyword>
<sequence>MIRPHRLFPIALVGLMAMLAFWLDQISRWSPSGKELDPSRPEYTVDDFSATRFDAQGRIQERLVAKQGWQFPKQPDLHLREAVLDSYQAGALAYRAAGAIARYNRQDGIAFLEQKAHFFKPGAAGQPDTHVYGSRITINTRTRVASAKTPVEIHYGESIANAIGFEYQQQKGLLRLLSHARVKYVQ</sequence>
<evidence type="ECO:0000256" key="6">
    <source>
        <dbReference type="SAM" id="Phobius"/>
    </source>
</evidence>